<dbReference type="Pfam" id="PF08240">
    <property type="entry name" value="ADH_N"/>
    <property type="match status" value="1"/>
</dbReference>
<keyword evidence="3" id="KW-1185">Reference proteome</keyword>
<dbReference type="Gene3D" id="3.40.50.720">
    <property type="entry name" value="NAD(P)-binding Rossmann-like Domain"/>
    <property type="match status" value="1"/>
</dbReference>
<dbReference type="Proteomes" id="UP000076722">
    <property type="component" value="Unassembled WGS sequence"/>
</dbReference>
<dbReference type="InterPro" id="IPR011032">
    <property type="entry name" value="GroES-like_sf"/>
</dbReference>
<protein>
    <submittedName>
        <fullName evidence="2">NAD-P-binding protein</fullName>
    </submittedName>
</protein>
<dbReference type="CDD" id="cd08276">
    <property type="entry name" value="MDR7"/>
    <property type="match status" value="1"/>
</dbReference>
<dbReference type="InterPro" id="IPR036291">
    <property type="entry name" value="NAD(P)-bd_dom_sf"/>
</dbReference>
<dbReference type="SUPFAM" id="SSF51735">
    <property type="entry name" value="NAD(P)-binding Rossmann-fold domains"/>
    <property type="match status" value="1"/>
</dbReference>
<feature type="domain" description="Enoyl reductase (ER)" evidence="1">
    <location>
        <begin position="16"/>
        <end position="343"/>
    </location>
</feature>
<evidence type="ECO:0000259" key="1">
    <source>
        <dbReference type="SMART" id="SM00829"/>
    </source>
</evidence>
<proteinExistence type="predicted"/>
<reference evidence="2 3" key="1">
    <citation type="journal article" date="2016" name="Mol. Biol. Evol.">
        <title>Comparative Genomics of Early-Diverging Mushroom-Forming Fungi Provides Insights into the Origins of Lignocellulose Decay Capabilities.</title>
        <authorList>
            <person name="Nagy L.G."/>
            <person name="Riley R."/>
            <person name="Tritt A."/>
            <person name="Adam C."/>
            <person name="Daum C."/>
            <person name="Floudas D."/>
            <person name="Sun H."/>
            <person name="Yadav J.S."/>
            <person name="Pangilinan J."/>
            <person name="Larsson K.H."/>
            <person name="Matsuura K."/>
            <person name="Barry K."/>
            <person name="Labutti K."/>
            <person name="Kuo R."/>
            <person name="Ohm R.A."/>
            <person name="Bhattacharya S.S."/>
            <person name="Shirouzu T."/>
            <person name="Yoshinaga Y."/>
            <person name="Martin F.M."/>
            <person name="Grigoriev I.V."/>
            <person name="Hibbett D.S."/>
        </authorList>
    </citation>
    <scope>NUCLEOTIDE SEQUENCE [LARGE SCALE GENOMIC DNA]</scope>
    <source>
        <strain evidence="2 3">HHB9708</strain>
    </source>
</reference>
<dbReference type="InterPro" id="IPR013154">
    <property type="entry name" value="ADH-like_N"/>
</dbReference>
<dbReference type="OrthoDB" id="9930022at2759"/>
<dbReference type="InterPro" id="IPR020843">
    <property type="entry name" value="ER"/>
</dbReference>
<dbReference type="AlphaFoldDB" id="A0A164QBI9"/>
<dbReference type="EMBL" id="KV419427">
    <property type="protein sequence ID" value="KZS89511.1"/>
    <property type="molecule type" value="Genomic_DNA"/>
</dbReference>
<accession>A0A164QBI9</accession>
<evidence type="ECO:0000313" key="3">
    <source>
        <dbReference type="Proteomes" id="UP000076722"/>
    </source>
</evidence>
<dbReference type="SUPFAM" id="SSF50129">
    <property type="entry name" value="GroES-like"/>
    <property type="match status" value="1"/>
</dbReference>
<name>A0A164QBI9_9AGAM</name>
<organism evidence="2 3">
    <name type="scientific">Sistotremastrum niveocremeum HHB9708</name>
    <dbReference type="NCBI Taxonomy" id="1314777"/>
    <lineage>
        <taxon>Eukaryota</taxon>
        <taxon>Fungi</taxon>
        <taxon>Dikarya</taxon>
        <taxon>Basidiomycota</taxon>
        <taxon>Agaricomycotina</taxon>
        <taxon>Agaricomycetes</taxon>
        <taxon>Sistotremastrales</taxon>
        <taxon>Sistotremastraceae</taxon>
        <taxon>Sertulicium</taxon>
        <taxon>Sertulicium niveocremeum</taxon>
    </lineage>
</organism>
<dbReference type="GO" id="GO:0016491">
    <property type="term" value="F:oxidoreductase activity"/>
    <property type="evidence" value="ECO:0007669"/>
    <property type="project" value="InterPro"/>
</dbReference>
<dbReference type="InterPro" id="IPR013149">
    <property type="entry name" value="ADH-like_C"/>
</dbReference>
<dbReference type="Pfam" id="PF00107">
    <property type="entry name" value="ADH_zinc_N"/>
    <property type="match status" value="1"/>
</dbReference>
<gene>
    <name evidence="2" type="ORF">SISNIDRAFT_458717</name>
</gene>
<dbReference type="InterPro" id="IPR052711">
    <property type="entry name" value="Zinc_ADH-like"/>
</dbReference>
<dbReference type="Gene3D" id="3.90.180.10">
    <property type="entry name" value="Medium-chain alcohol dehydrogenases, catalytic domain"/>
    <property type="match status" value="1"/>
</dbReference>
<dbReference type="SMART" id="SM00829">
    <property type="entry name" value="PKS_ER"/>
    <property type="match status" value="1"/>
</dbReference>
<dbReference type="PANTHER" id="PTHR45033">
    <property type="match status" value="1"/>
</dbReference>
<dbReference type="STRING" id="1314777.A0A164QBI9"/>
<evidence type="ECO:0000313" key="2">
    <source>
        <dbReference type="EMBL" id="KZS89511.1"/>
    </source>
</evidence>
<dbReference type="PANTHER" id="PTHR45033:SF2">
    <property type="entry name" value="ZINC-TYPE ALCOHOL DEHYDROGENASE-LIKE PROTEIN C1773.06C"/>
    <property type="match status" value="1"/>
</dbReference>
<sequence length="346" mass="36668">MSIPKISREYRLPQTGSTSNLTLKEAPIAPPKAQEVLIKVRAVSLQYRDLMVAVGKYPLGFKENVIPGSDMAGEIVALGSELSDGKWKVGDRVCANFALEHLHGPPTPETVKTALGAPIDGVLREYIAVPAHSLVSVPEHLSFEEASTLPCAGLTAYNALLGLAPLKGGDIILVQGTGGVSIFALQLGVASGAQVIVTSSSDEKLEIAKKLGATHTINYKKTPNWDEEVMKFTGGRGVDHVVEVGGPGTMSKSLKSIRLGGYIHVIGFVAGQGDLSDAFGNILGRSACVRGLLVGSVSQFEDMNRLIVSSKIHPVVDKVFSFEDAKAAYDYLESQKHVGKVVIKVA</sequence>